<dbReference type="Gene3D" id="3.40.50.12780">
    <property type="entry name" value="N-terminal domain of ligase-like"/>
    <property type="match status" value="1"/>
</dbReference>
<reference evidence="3 4" key="1">
    <citation type="submission" date="2020-12" db="EMBL/GenBank/DDBJ databases">
        <authorList>
            <person name="Shan Y."/>
        </authorList>
    </citation>
    <scope>NUCLEOTIDE SEQUENCE [LARGE SCALE GENOMIC DNA]</scope>
    <source>
        <strain evidence="4">csc3.9</strain>
    </source>
</reference>
<proteinExistence type="predicted"/>
<evidence type="ECO:0000313" key="4">
    <source>
        <dbReference type="Proteomes" id="UP000596063"/>
    </source>
</evidence>
<dbReference type="InterPro" id="IPR020845">
    <property type="entry name" value="AMP-binding_CS"/>
</dbReference>
<dbReference type="Proteomes" id="UP000596063">
    <property type="component" value="Chromosome"/>
</dbReference>
<dbReference type="KEGG" id="snan:I6N98_12410"/>
<dbReference type="InterPro" id="IPR045851">
    <property type="entry name" value="AMP-bd_C_sf"/>
</dbReference>
<dbReference type="PROSITE" id="PS00455">
    <property type="entry name" value="AMP_BINDING"/>
    <property type="match status" value="1"/>
</dbReference>
<keyword evidence="3" id="KW-0436">Ligase</keyword>
<evidence type="ECO:0000259" key="1">
    <source>
        <dbReference type="Pfam" id="PF00501"/>
    </source>
</evidence>
<dbReference type="InterPro" id="IPR042099">
    <property type="entry name" value="ANL_N_sf"/>
</dbReference>
<evidence type="ECO:0000313" key="3">
    <source>
        <dbReference type="EMBL" id="QQD17165.1"/>
    </source>
</evidence>
<feature type="domain" description="AMP-dependent synthetase/ligase" evidence="1">
    <location>
        <begin position="25"/>
        <end position="389"/>
    </location>
</feature>
<dbReference type="GO" id="GO:0016878">
    <property type="term" value="F:acid-thiol ligase activity"/>
    <property type="evidence" value="ECO:0007669"/>
    <property type="project" value="UniProtKB-ARBA"/>
</dbReference>
<feature type="domain" description="AMP-binding enzyme C-terminal" evidence="2">
    <location>
        <begin position="441"/>
        <end position="517"/>
    </location>
</feature>
<dbReference type="SUPFAM" id="SSF56801">
    <property type="entry name" value="Acetyl-CoA synthetase-like"/>
    <property type="match status" value="1"/>
</dbReference>
<organism evidence="3 4">
    <name type="scientific">Spongiibacter nanhainus</name>
    <dbReference type="NCBI Taxonomy" id="2794344"/>
    <lineage>
        <taxon>Bacteria</taxon>
        <taxon>Pseudomonadati</taxon>
        <taxon>Pseudomonadota</taxon>
        <taxon>Gammaproteobacteria</taxon>
        <taxon>Cellvibrionales</taxon>
        <taxon>Spongiibacteraceae</taxon>
        <taxon>Spongiibacter</taxon>
    </lineage>
</organism>
<dbReference type="EMBL" id="CP066167">
    <property type="protein sequence ID" value="QQD17165.1"/>
    <property type="molecule type" value="Genomic_DNA"/>
</dbReference>
<dbReference type="PANTHER" id="PTHR43767:SF1">
    <property type="entry name" value="NONRIBOSOMAL PEPTIDE SYNTHASE PES1 (EUROFUNG)-RELATED"/>
    <property type="match status" value="1"/>
</dbReference>
<name>A0A7T4UQB7_9GAMM</name>
<dbReference type="Pfam" id="PF13193">
    <property type="entry name" value="AMP-binding_C"/>
    <property type="match status" value="1"/>
</dbReference>
<dbReference type="AlphaFoldDB" id="A0A7T4UQB7"/>
<accession>A0A7T4UQB7</accession>
<dbReference type="RefSeq" id="WP_198568667.1">
    <property type="nucleotide sequence ID" value="NZ_CP066167.1"/>
</dbReference>
<dbReference type="PANTHER" id="PTHR43767">
    <property type="entry name" value="LONG-CHAIN-FATTY-ACID--COA LIGASE"/>
    <property type="match status" value="1"/>
</dbReference>
<keyword evidence="4" id="KW-1185">Reference proteome</keyword>
<dbReference type="InterPro" id="IPR025110">
    <property type="entry name" value="AMP-bd_C"/>
</dbReference>
<dbReference type="Gene3D" id="3.30.300.30">
    <property type="match status" value="1"/>
</dbReference>
<dbReference type="InterPro" id="IPR000873">
    <property type="entry name" value="AMP-dep_synth/lig_dom"/>
</dbReference>
<dbReference type="InterPro" id="IPR050237">
    <property type="entry name" value="ATP-dep_AMP-bd_enzyme"/>
</dbReference>
<dbReference type="Pfam" id="PF00501">
    <property type="entry name" value="AMP-binding"/>
    <property type="match status" value="1"/>
</dbReference>
<sequence length="538" mass="59113">MTADLELASAAAQFDFADQDIPQRLRHWAEHRPDHPFMIWEPRSGNERRWTYKEFEHAVNQVAAGLHGLGVKKHDKVLIHAENCPEMVLAWYACARLGAVGVTTNTRCVGGEIEYFAAHTEAVGAITQPKFVDEIAANAKNVGWIVVTGDNSGEAPESPVKGDYPSFDSLFGDPASVPERPAEPMLPAGIMFTSGTTSLPKAVVHTHANALWSGTMGSQSMNMDSDSVYLGFLPFFHVNCQSWCFWGSLGVGGTAVLMPKFSASKFWSVIDKYQVTHCSMIPFVFKAIAMEPVPESHSLKVMPMGIIWKEISGWLKAEPFASWGMTETVTHATRSDFVHDWPQGSIGKPTPGYHLAVVNPETGEPCQKGEIGELWVHGVPGVNIFLEYYKNPEAMAKSFTPNGWFKTGDMVHVGDEGHFYFTDRDKDALKVGGENVSARQVEEVCMQVPGGGIGEIAIVAKSHDMLDMVPVAFVIKGWGAPEDDEAFAQAIIDHCKANLADFKVPRAVYIVDEFPRATLEKVAKNKLREMADEMPAID</sequence>
<evidence type="ECO:0000259" key="2">
    <source>
        <dbReference type="Pfam" id="PF13193"/>
    </source>
</evidence>
<gene>
    <name evidence="3" type="ORF">I6N98_12410</name>
</gene>
<protein>
    <submittedName>
        <fullName evidence="3">Acyl--CoA ligase</fullName>
    </submittedName>
</protein>